<dbReference type="HOGENOM" id="CLU_1596261_0_0_1"/>
<feature type="chain" id="PRO_5002807452" evidence="1">
    <location>
        <begin position="32"/>
        <end position="167"/>
    </location>
</feature>
<evidence type="ECO:0000256" key="1">
    <source>
        <dbReference type="SAM" id="SignalP"/>
    </source>
</evidence>
<organism evidence="3">
    <name type="scientific">Drosophila sechellia</name>
    <name type="common">Fruit fly</name>
    <dbReference type="NCBI Taxonomy" id="7238"/>
    <lineage>
        <taxon>Eukaryota</taxon>
        <taxon>Metazoa</taxon>
        <taxon>Ecdysozoa</taxon>
        <taxon>Arthropoda</taxon>
        <taxon>Hexapoda</taxon>
        <taxon>Insecta</taxon>
        <taxon>Pterygota</taxon>
        <taxon>Neoptera</taxon>
        <taxon>Endopterygota</taxon>
        <taxon>Diptera</taxon>
        <taxon>Brachycera</taxon>
        <taxon>Muscomorpha</taxon>
        <taxon>Ephydroidea</taxon>
        <taxon>Drosophilidae</taxon>
        <taxon>Drosophila</taxon>
        <taxon>Sophophora</taxon>
    </lineage>
</organism>
<dbReference type="AlphaFoldDB" id="B4IML8"/>
<dbReference type="Proteomes" id="UP000001292">
    <property type="component" value="Unassembled WGS sequence"/>
</dbReference>
<dbReference type="EMBL" id="CH481062">
    <property type="protein sequence ID" value="EDW49406.1"/>
    <property type="molecule type" value="Genomic_DNA"/>
</dbReference>
<keyword evidence="1" id="KW-0732">Signal</keyword>
<evidence type="ECO:0000313" key="3">
    <source>
        <dbReference type="Proteomes" id="UP000001292"/>
    </source>
</evidence>
<name>B4IML8_DROSE</name>
<protein>
    <submittedName>
        <fullName evidence="2">GM16178</fullName>
    </submittedName>
</protein>
<accession>B4IML8</accession>
<proteinExistence type="predicted"/>
<evidence type="ECO:0000313" key="2">
    <source>
        <dbReference type="EMBL" id="EDW49406.1"/>
    </source>
</evidence>
<gene>
    <name evidence="2" type="primary">Dsec\GM16178</name>
    <name evidence="2" type="ORF">Dsec_GM16178</name>
</gene>
<keyword evidence="3" id="KW-1185">Reference proteome</keyword>
<feature type="signal peptide" evidence="1">
    <location>
        <begin position="1"/>
        <end position="31"/>
    </location>
</feature>
<reference evidence="2 3" key="1">
    <citation type="journal article" date="2007" name="Nature">
        <title>Evolution of genes and genomes on the Drosophila phylogeny.</title>
        <authorList>
            <consortium name="Drosophila 12 Genomes Consortium"/>
            <person name="Clark A.G."/>
            <person name="Eisen M.B."/>
            <person name="Smith D.R."/>
            <person name="Bergman C.M."/>
            <person name="Oliver B."/>
            <person name="Markow T.A."/>
            <person name="Kaufman T.C."/>
            <person name="Kellis M."/>
            <person name="Gelbart W."/>
            <person name="Iyer V.N."/>
            <person name="Pollard D.A."/>
            <person name="Sackton T.B."/>
            <person name="Larracuente A.M."/>
            <person name="Singh N.D."/>
            <person name="Abad J.P."/>
            <person name="Abt D.N."/>
            <person name="Adryan B."/>
            <person name="Aguade M."/>
            <person name="Akashi H."/>
            <person name="Anderson W.W."/>
            <person name="Aquadro C.F."/>
            <person name="Ardell D.H."/>
            <person name="Arguello R."/>
            <person name="Artieri C.G."/>
            <person name="Barbash D.A."/>
            <person name="Barker D."/>
            <person name="Barsanti P."/>
            <person name="Batterham P."/>
            <person name="Batzoglou S."/>
            <person name="Begun D."/>
            <person name="Bhutkar A."/>
            <person name="Blanco E."/>
            <person name="Bosak S.A."/>
            <person name="Bradley R.K."/>
            <person name="Brand A.D."/>
            <person name="Brent M.R."/>
            <person name="Brooks A.N."/>
            <person name="Brown R.H."/>
            <person name="Butlin R.K."/>
            <person name="Caggese C."/>
            <person name="Calvi B.R."/>
            <person name="Bernardo de Carvalho A."/>
            <person name="Caspi A."/>
            <person name="Castrezana S."/>
            <person name="Celniker S.E."/>
            <person name="Chang J.L."/>
            <person name="Chapple C."/>
            <person name="Chatterji S."/>
            <person name="Chinwalla A."/>
            <person name="Civetta A."/>
            <person name="Clifton S.W."/>
            <person name="Comeron J.M."/>
            <person name="Costello J.C."/>
            <person name="Coyne J.A."/>
            <person name="Daub J."/>
            <person name="David R.G."/>
            <person name="Delcher A.L."/>
            <person name="Delehaunty K."/>
            <person name="Do C.B."/>
            <person name="Ebling H."/>
            <person name="Edwards K."/>
            <person name="Eickbush T."/>
            <person name="Evans J.D."/>
            <person name="Filipski A."/>
            <person name="Findeiss S."/>
            <person name="Freyhult E."/>
            <person name="Fulton L."/>
            <person name="Fulton R."/>
            <person name="Garcia A.C."/>
            <person name="Gardiner A."/>
            <person name="Garfield D.A."/>
            <person name="Garvin B.E."/>
            <person name="Gibson G."/>
            <person name="Gilbert D."/>
            <person name="Gnerre S."/>
            <person name="Godfrey J."/>
            <person name="Good R."/>
            <person name="Gotea V."/>
            <person name="Gravely B."/>
            <person name="Greenberg A.J."/>
            <person name="Griffiths-Jones S."/>
            <person name="Gross S."/>
            <person name="Guigo R."/>
            <person name="Gustafson E.A."/>
            <person name="Haerty W."/>
            <person name="Hahn M.W."/>
            <person name="Halligan D.L."/>
            <person name="Halpern A.L."/>
            <person name="Halter G.M."/>
            <person name="Han M.V."/>
            <person name="Heger A."/>
            <person name="Hillier L."/>
            <person name="Hinrichs A.S."/>
            <person name="Holmes I."/>
            <person name="Hoskins R.A."/>
            <person name="Hubisz M.J."/>
            <person name="Hultmark D."/>
            <person name="Huntley M.A."/>
            <person name="Jaffe D.B."/>
            <person name="Jagadeeshan S."/>
            <person name="Jeck W.R."/>
            <person name="Johnson J."/>
            <person name="Jones C.D."/>
            <person name="Jordan W.C."/>
            <person name="Karpen G.H."/>
            <person name="Kataoka E."/>
            <person name="Keightley P.D."/>
            <person name="Kheradpour P."/>
            <person name="Kirkness E.F."/>
            <person name="Koerich L.B."/>
            <person name="Kristiansen K."/>
            <person name="Kudrna D."/>
            <person name="Kulathinal R.J."/>
            <person name="Kumar S."/>
            <person name="Kwok R."/>
            <person name="Lander E."/>
            <person name="Langley C.H."/>
            <person name="Lapoint R."/>
            <person name="Lazzaro B.P."/>
            <person name="Lee S.J."/>
            <person name="Levesque L."/>
            <person name="Li R."/>
            <person name="Lin C.F."/>
            <person name="Lin M.F."/>
            <person name="Lindblad-Toh K."/>
            <person name="Llopart A."/>
            <person name="Long M."/>
            <person name="Low L."/>
            <person name="Lozovsky E."/>
            <person name="Lu J."/>
            <person name="Luo M."/>
            <person name="Machado C.A."/>
            <person name="Makalowski W."/>
            <person name="Marzo M."/>
            <person name="Matsuda M."/>
            <person name="Matzkin L."/>
            <person name="McAllister B."/>
            <person name="McBride C.S."/>
            <person name="McKernan B."/>
            <person name="McKernan K."/>
            <person name="Mendez-Lago M."/>
            <person name="Minx P."/>
            <person name="Mollenhauer M.U."/>
            <person name="Montooth K."/>
            <person name="Mount S.M."/>
            <person name="Mu X."/>
            <person name="Myers E."/>
            <person name="Negre B."/>
            <person name="Newfeld S."/>
            <person name="Nielsen R."/>
            <person name="Noor M.A."/>
            <person name="O'Grady P."/>
            <person name="Pachter L."/>
            <person name="Papaceit M."/>
            <person name="Parisi M.J."/>
            <person name="Parisi M."/>
            <person name="Parts L."/>
            <person name="Pedersen J.S."/>
            <person name="Pesole G."/>
            <person name="Phillippy A.M."/>
            <person name="Ponting C.P."/>
            <person name="Pop M."/>
            <person name="Porcelli D."/>
            <person name="Powell J.R."/>
            <person name="Prohaska S."/>
            <person name="Pruitt K."/>
            <person name="Puig M."/>
            <person name="Quesneville H."/>
            <person name="Ram K.R."/>
            <person name="Rand D."/>
            <person name="Rasmussen M.D."/>
            <person name="Reed L.K."/>
            <person name="Reenan R."/>
            <person name="Reily A."/>
            <person name="Remington K.A."/>
            <person name="Rieger T.T."/>
            <person name="Ritchie M.G."/>
            <person name="Robin C."/>
            <person name="Rogers Y.H."/>
            <person name="Rohde C."/>
            <person name="Rozas J."/>
            <person name="Rubenfield M.J."/>
            <person name="Ruiz A."/>
            <person name="Russo S."/>
            <person name="Salzberg S.L."/>
            <person name="Sanchez-Gracia A."/>
            <person name="Saranga D.J."/>
            <person name="Sato H."/>
            <person name="Schaeffer S.W."/>
            <person name="Schatz M.C."/>
            <person name="Schlenke T."/>
            <person name="Schwartz R."/>
            <person name="Segarra C."/>
            <person name="Singh R.S."/>
            <person name="Sirot L."/>
            <person name="Sirota M."/>
            <person name="Sisneros N.B."/>
            <person name="Smith C.D."/>
            <person name="Smith T.F."/>
            <person name="Spieth J."/>
            <person name="Stage D.E."/>
            <person name="Stark A."/>
            <person name="Stephan W."/>
            <person name="Strausberg R.L."/>
            <person name="Strempel S."/>
            <person name="Sturgill D."/>
            <person name="Sutton G."/>
            <person name="Sutton G.G."/>
            <person name="Tao W."/>
            <person name="Teichmann S."/>
            <person name="Tobari Y.N."/>
            <person name="Tomimura Y."/>
            <person name="Tsolas J.M."/>
            <person name="Valente V.L."/>
            <person name="Venter E."/>
            <person name="Venter J.C."/>
            <person name="Vicario S."/>
            <person name="Vieira F.G."/>
            <person name="Vilella A.J."/>
            <person name="Villasante A."/>
            <person name="Walenz B."/>
            <person name="Wang J."/>
            <person name="Wasserman M."/>
            <person name="Watts T."/>
            <person name="Wilson D."/>
            <person name="Wilson R.K."/>
            <person name="Wing R.A."/>
            <person name="Wolfner M.F."/>
            <person name="Wong A."/>
            <person name="Wong G.K."/>
            <person name="Wu C.I."/>
            <person name="Wu G."/>
            <person name="Yamamoto D."/>
            <person name="Yang H.P."/>
            <person name="Yang S.P."/>
            <person name="Yorke J.A."/>
            <person name="Yoshida K."/>
            <person name="Zdobnov E."/>
            <person name="Zhang P."/>
            <person name="Zhang Y."/>
            <person name="Zimin A.V."/>
            <person name="Baldwin J."/>
            <person name="Abdouelleil A."/>
            <person name="Abdulkadir J."/>
            <person name="Abebe A."/>
            <person name="Abera B."/>
            <person name="Abreu J."/>
            <person name="Acer S.C."/>
            <person name="Aftuck L."/>
            <person name="Alexander A."/>
            <person name="An P."/>
            <person name="Anderson E."/>
            <person name="Anderson S."/>
            <person name="Arachi H."/>
            <person name="Azer M."/>
            <person name="Bachantsang P."/>
            <person name="Barry A."/>
            <person name="Bayul T."/>
            <person name="Berlin A."/>
            <person name="Bessette D."/>
            <person name="Bloom T."/>
            <person name="Blye J."/>
            <person name="Boguslavskiy L."/>
            <person name="Bonnet C."/>
            <person name="Boukhgalter B."/>
            <person name="Bourzgui I."/>
            <person name="Brown A."/>
            <person name="Cahill P."/>
            <person name="Channer S."/>
            <person name="Cheshatsang Y."/>
            <person name="Chuda L."/>
            <person name="Citroen M."/>
            <person name="Collymore A."/>
            <person name="Cooke P."/>
            <person name="Costello M."/>
            <person name="D'Aco K."/>
            <person name="Daza R."/>
            <person name="De Haan G."/>
            <person name="DeGray S."/>
            <person name="DeMaso C."/>
            <person name="Dhargay N."/>
            <person name="Dooley K."/>
            <person name="Dooley E."/>
            <person name="Doricent M."/>
            <person name="Dorje P."/>
            <person name="Dorjee K."/>
            <person name="Dupes A."/>
            <person name="Elong R."/>
            <person name="Falk J."/>
            <person name="Farina A."/>
            <person name="Faro S."/>
            <person name="Ferguson D."/>
            <person name="Fisher S."/>
            <person name="Foley C.D."/>
            <person name="Franke A."/>
            <person name="Friedrich D."/>
            <person name="Gadbois L."/>
            <person name="Gearin G."/>
            <person name="Gearin C.R."/>
            <person name="Giannoukos G."/>
            <person name="Goode T."/>
            <person name="Graham J."/>
            <person name="Grandbois E."/>
            <person name="Grewal S."/>
            <person name="Gyaltsen K."/>
            <person name="Hafez N."/>
            <person name="Hagos B."/>
            <person name="Hall J."/>
            <person name="Henson C."/>
            <person name="Hollinger A."/>
            <person name="Honan T."/>
            <person name="Huard M.D."/>
            <person name="Hughes L."/>
            <person name="Hurhula B."/>
            <person name="Husby M.E."/>
            <person name="Kamat A."/>
            <person name="Kanga B."/>
            <person name="Kashin S."/>
            <person name="Khazanovich D."/>
            <person name="Kisner P."/>
            <person name="Lance K."/>
            <person name="Lara M."/>
            <person name="Lee W."/>
            <person name="Lennon N."/>
            <person name="Letendre F."/>
            <person name="LeVine R."/>
            <person name="Lipovsky A."/>
            <person name="Liu X."/>
            <person name="Liu J."/>
            <person name="Liu S."/>
            <person name="Lokyitsang T."/>
            <person name="Lokyitsang Y."/>
            <person name="Lubonja R."/>
            <person name="Lui A."/>
            <person name="MacDonald P."/>
            <person name="Magnisalis V."/>
            <person name="Maru K."/>
            <person name="Matthews C."/>
            <person name="McCusker W."/>
            <person name="McDonough S."/>
            <person name="Mehta T."/>
            <person name="Meldrim J."/>
            <person name="Meneus L."/>
            <person name="Mihai O."/>
            <person name="Mihalev A."/>
            <person name="Mihova T."/>
            <person name="Mittelman R."/>
            <person name="Mlenga V."/>
            <person name="Montmayeur A."/>
            <person name="Mulrain L."/>
            <person name="Navidi A."/>
            <person name="Naylor J."/>
            <person name="Negash T."/>
            <person name="Nguyen T."/>
            <person name="Nguyen N."/>
            <person name="Nicol R."/>
            <person name="Norbu C."/>
            <person name="Norbu N."/>
            <person name="Novod N."/>
            <person name="O'Neill B."/>
            <person name="Osman S."/>
            <person name="Markiewicz E."/>
            <person name="Oyono O.L."/>
            <person name="Patti C."/>
            <person name="Phunkhang P."/>
            <person name="Pierre F."/>
            <person name="Priest M."/>
            <person name="Raghuraman S."/>
            <person name="Rege F."/>
            <person name="Reyes R."/>
            <person name="Rise C."/>
            <person name="Rogov P."/>
            <person name="Ross K."/>
            <person name="Ryan E."/>
            <person name="Settipalli S."/>
            <person name="Shea T."/>
            <person name="Sherpa N."/>
            <person name="Shi L."/>
            <person name="Shih D."/>
            <person name="Sparrow T."/>
            <person name="Spaulding J."/>
            <person name="Stalker J."/>
            <person name="Stange-Thomann N."/>
            <person name="Stavropoulos S."/>
            <person name="Stone C."/>
            <person name="Strader C."/>
            <person name="Tesfaye S."/>
            <person name="Thomson T."/>
            <person name="Thoulutsang Y."/>
            <person name="Thoulutsang D."/>
            <person name="Topham K."/>
            <person name="Topping I."/>
            <person name="Tsamla T."/>
            <person name="Vassiliev H."/>
            <person name="Vo A."/>
            <person name="Wangchuk T."/>
            <person name="Wangdi T."/>
            <person name="Weiand M."/>
            <person name="Wilkinson J."/>
            <person name="Wilson A."/>
            <person name="Yadav S."/>
            <person name="Young G."/>
            <person name="Yu Q."/>
            <person name="Zembek L."/>
            <person name="Zhong D."/>
            <person name="Zimmer A."/>
            <person name="Zwirko Z."/>
            <person name="Jaffe D.B."/>
            <person name="Alvarez P."/>
            <person name="Brockman W."/>
            <person name="Butler J."/>
            <person name="Chin C."/>
            <person name="Gnerre S."/>
            <person name="Grabherr M."/>
            <person name="Kleber M."/>
            <person name="Mauceli E."/>
            <person name="MacCallum I."/>
        </authorList>
    </citation>
    <scope>NUCLEOTIDE SEQUENCE [LARGE SCALE GENOMIC DNA]</scope>
    <source>
        <strain evidence="3">Rob3c / Tucson 14021-0248.25</strain>
    </source>
</reference>
<sequence>MASAGVRSIEYWTLLVAPARLLLLAAVCAVATPPPKDSFPPPPPETDAAALQAVRRHLCGRFGKCGTGAQESPEERKCDAFHRNNCNQKTLAAAVMNLLNGRPAEGECLSLYGSRMVTSLMAKWKTLSVEQIAVSITLALQLELTGVCGLNGSERAAPRTKGLFIRR</sequence>